<evidence type="ECO:0000313" key="2">
    <source>
        <dbReference type="EMBL" id="CAE7240144.1"/>
    </source>
</evidence>
<evidence type="ECO:0000256" key="1">
    <source>
        <dbReference type="SAM" id="MobiDB-lite"/>
    </source>
</evidence>
<accession>A0A812L7F5</accession>
<evidence type="ECO:0000313" key="3">
    <source>
        <dbReference type="Proteomes" id="UP000604046"/>
    </source>
</evidence>
<organism evidence="2 3">
    <name type="scientific">Symbiodinium natans</name>
    <dbReference type="NCBI Taxonomy" id="878477"/>
    <lineage>
        <taxon>Eukaryota</taxon>
        <taxon>Sar</taxon>
        <taxon>Alveolata</taxon>
        <taxon>Dinophyceae</taxon>
        <taxon>Suessiales</taxon>
        <taxon>Symbiodiniaceae</taxon>
        <taxon>Symbiodinium</taxon>
    </lineage>
</organism>
<dbReference type="Proteomes" id="UP000604046">
    <property type="component" value="Unassembled WGS sequence"/>
</dbReference>
<proteinExistence type="predicted"/>
<sequence length="109" mass="12179">MDRSKWPGSLAPSGCVYNTHGAEQSMDGSPTTCLKEQRGAFHPVLHQPGRAKMQRRGKLQINEKTNCADCGARKLDAAAIIRLRERKEDEKNKEKRVLRGPSFRTSSIS</sequence>
<gene>
    <name evidence="2" type="ORF">SNAT2548_LOCUS10731</name>
</gene>
<feature type="region of interest" description="Disordered" evidence="1">
    <location>
        <begin position="86"/>
        <end position="109"/>
    </location>
</feature>
<feature type="compositionally biased region" description="Basic and acidic residues" evidence="1">
    <location>
        <begin position="86"/>
        <end position="97"/>
    </location>
</feature>
<dbReference type="EMBL" id="CAJNDS010000902">
    <property type="protein sequence ID" value="CAE7240144.1"/>
    <property type="molecule type" value="Genomic_DNA"/>
</dbReference>
<dbReference type="AlphaFoldDB" id="A0A812L7F5"/>
<reference evidence="2" key="1">
    <citation type="submission" date="2021-02" db="EMBL/GenBank/DDBJ databases">
        <authorList>
            <person name="Dougan E. K."/>
            <person name="Rhodes N."/>
            <person name="Thang M."/>
            <person name="Chan C."/>
        </authorList>
    </citation>
    <scope>NUCLEOTIDE SEQUENCE</scope>
</reference>
<comment type="caution">
    <text evidence="2">The sequence shown here is derived from an EMBL/GenBank/DDBJ whole genome shotgun (WGS) entry which is preliminary data.</text>
</comment>
<name>A0A812L7F5_9DINO</name>
<protein>
    <submittedName>
        <fullName evidence="2">Uncharacterized protein</fullName>
    </submittedName>
</protein>
<keyword evidence="3" id="KW-1185">Reference proteome</keyword>